<dbReference type="OrthoDB" id="2014935at2"/>
<feature type="transmembrane region" description="Helical" evidence="1">
    <location>
        <begin position="174"/>
        <end position="195"/>
    </location>
</feature>
<name>A0A7J5BBJ1_9MICO</name>
<keyword evidence="1" id="KW-0472">Membrane</keyword>
<proteinExistence type="predicted"/>
<feature type="transmembrane region" description="Helical" evidence="1">
    <location>
        <begin position="96"/>
        <end position="115"/>
    </location>
</feature>
<evidence type="ECO:0000313" key="2">
    <source>
        <dbReference type="EMBL" id="KAB1643110.1"/>
    </source>
</evidence>
<feature type="transmembrane region" description="Helical" evidence="1">
    <location>
        <begin position="136"/>
        <end position="162"/>
    </location>
</feature>
<organism evidence="2 3">
    <name type="scientific">Gulosibacter chungangensis</name>
    <dbReference type="NCBI Taxonomy" id="979746"/>
    <lineage>
        <taxon>Bacteria</taxon>
        <taxon>Bacillati</taxon>
        <taxon>Actinomycetota</taxon>
        <taxon>Actinomycetes</taxon>
        <taxon>Micrococcales</taxon>
        <taxon>Microbacteriaceae</taxon>
        <taxon>Gulosibacter</taxon>
    </lineage>
</organism>
<sequence>MSHAAKTTEVAGGPFTGLGALLRFRLRLDRIRIPVWVFAIALGVWASVLSLDEAYPTAESLQARAALLGNPATVLMTGPAFSLEHYTFGAMVANEHYLYVLITVAIMSILLTARHTRGEEEAGRLELLQALPVGRFASAAAALLAVALANLLIGVGTAAGLIAAEMAVLDSVAFGLGTALIGMVFASITLLVAQLSEHARTVVGVSSGALAAAFLVRGAGDVLESQGSWLSWFSPLAWAQQTRVFVDLRWWPLLAAVALVLVALGIAYLLARRRDLGAGFVASRSGRLTASAWLMAPWGLADRLLRTNAIVTTLGTMFFGVAMGSLATNLDDFLAENPALKDWISIEGSDLTGEFAGVILSYVMLAPIILAVAAVLRLRAEEDAGRLEELLVAGRSRSGFLAGWLGVVAVHTVVATMLVGVSVAVGVGIGSGEPERVGELAIATMLYLPAILAIASLAAALYGLLPRASILAWLLVIWVAVVLFLGQLLRLPDWAMDISPLTHVPNYPVESVAPLPPVILTALMLLFVLLGFGGLRRRDIGA</sequence>
<feature type="transmembrane region" description="Helical" evidence="1">
    <location>
        <begin position="399"/>
        <end position="429"/>
    </location>
</feature>
<feature type="transmembrane region" description="Helical" evidence="1">
    <location>
        <begin position="250"/>
        <end position="271"/>
    </location>
</feature>
<dbReference type="Proteomes" id="UP000433493">
    <property type="component" value="Unassembled WGS sequence"/>
</dbReference>
<dbReference type="AlphaFoldDB" id="A0A7J5BBJ1"/>
<reference evidence="2 3" key="1">
    <citation type="submission" date="2019-09" db="EMBL/GenBank/DDBJ databases">
        <title>Phylogeny of genus Pseudoclavibacter and closely related genus.</title>
        <authorList>
            <person name="Li Y."/>
        </authorList>
    </citation>
    <scope>NUCLEOTIDE SEQUENCE [LARGE SCALE GENOMIC DNA]</scope>
    <source>
        <strain evidence="2 3">KCTC 13959</strain>
    </source>
</reference>
<feature type="transmembrane region" description="Helical" evidence="1">
    <location>
        <begin position="471"/>
        <end position="491"/>
    </location>
</feature>
<keyword evidence="1" id="KW-0812">Transmembrane</keyword>
<feature type="transmembrane region" description="Helical" evidence="1">
    <location>
        <begin position="511"/>
        <end position="535"/>
    </location>
</feature>
<feature type="transmembrane region" description="Helical" evidence="1">
    <location>
        <begin position="355"/>
        <end position="378"/>
    </location>
</feature>
<dbReference type="RefSeq" id="WP_158052159.1">
    <property type="nucleotide sequence ID" value="NZ_WBKB01000004.1"/>
</dbReference>
<protein>
    <submittedName>
        <fullName evidence="2">Polyketide antibiotic transporter</fullName>
    </submittedName>
</protein>
<dbReference type="EMBL" id="WBKB01000004">
    <property type="protein sequence ID" value="KAB1643110.1"/>
    <property type="molecule type" value="Genomic_DNA"/>
</dbReference>
<feature type="transmembrane region" description="Helical" evidence="1">
    <location>
        <begin position="441"/>
        <end position="464"/>
    </location>
</feature>
<gene>
    <name evidence="2" type="ORF">F8O05_07645</name>
</gene>
<keyword evidence="3" id="KW-1185">Reference proteome</keyword>
<comment type="caution">
    <text evidence="2">The sequence shown here is derived from an EMBL/GenBank/DDBJ whole genome shotgun (WGS) entry which is preliminary data.</text>
</comment>
<accession>A0A7J5BBJ1</accession>
<keyword evidence="1" id="KW-1133">Transmembrane helix</keyword>
<evidence type="ECO:0000313" key="3">
    <source>
        <dbReference type="Proteomes" id="UP000433493"/>
    </source>
</evidence>
<feature type="transmembrane region" description="Helical" evidence="1">
    <location>
        <begin position="309"/>
        <end position="328"/>
    </location>
</feature>
<feature type="transmembrane region" description="Helical" evidence="1">
    <location>
        <begin position="33"/>
        <end position="51"/>
    </location>
</feature>
<evidence type="ECO:0000256" key="1">
    <source>
        <dbReference type="SAM" id="Phobius"/>
    </source>
</evidence>